<reference evidence="5 6" key="2">
    <citation type="submission" date="2018-08" db="EMBL/GenBank/DDBJ databases">
        <title>Aphanomyces genome sequencing and annotation.</title>
        <authorList>
            <person name="Minardi D."/>
            <person name="Oidtmann B."/>
            <person name="Van Der Giezen M."/>
            <person name="Studholme D.J."/>
        </authorList>
    </citation>
    <scope>NUCLEOTIDE SEQUENCE [LARGE SCALE GENOMIC DNA]</scope>
    <source>
        <strain evidence="5 6">NJM0002</strain>
    </source>
</reference>
<organism evidence="4">
    <name type="scientific">Aphanomyces invadans</name>
    <dbReference type="NCBI Taxonomy" id="157072"/>
    <lineage>
        <taxon>Eukaryota</taxon>
        <taxon>Sar</taxon>
        <taxon>Stramenopiles</taxon>
        <taxon>Oomycota</taxon>
        <taxon>Saprolegniomycetes</taxon>
        <taxon>Saprolegniales</taxon>
        <taxon>Verrucalvaceae</taxon>
        <taxon>Aphanomyces</taxon>
    </lineage>
</organism>
<name>A0A024TGD9_9STRA</name>
<keyword evidence="3" id="KW-0072">Autophagy</keyword>
<protein>
    <recommendedName>
        <fullName evidence="2">Autophagy-related protein 101</fullName>
    </recommendedName>
</protein>
<dbReference type="GO" id="GO:0019901">
    <property type="term" value="F:protein kinase binding"/>
    <property type="evidence" value="ECO:0007669"/>
    <property type="project" value="TreeGrafter"/>
</dbReference>
<evidence type="ECO:0000256" key="2">
    <source>
        <dbReference type="ARBA" id="ARBA00018874"/>
    </source>
</evidence>
<evidence type="ECO:0000313" key="6">
    <source>
        <dbReference type="Proteomes" id="UP000285060"/>
    </source>
</evidence>
<reference evidence="4" key="1">
    <citation type="submission" date="2013-12" db="EMBL/GenBank/DDBJ databases">
        <title>The Genome Sequence of Aphanomyces invadans NJM9701.</title>
        <authorList>
            <consortium name="The Broad Institute Genomics Platform"/>
            <person name="Russ C."/>
            <person name="Tyler B."/>
            <person name="van West P."/>
            <person name="Dieguez-Uribeondo J."/>
            <person name="Young S.K."/>
            <person name="Zeng Q."/>
            <person name="Gargeya S."/>
            <person name="Fitzgerald M."/>
            <person name="Abouelleil A."/>
            <person name="Alvarado L."/>
            <person name="Chapman S.B."/>
            <person name="Gainer-Dewar J."/>
            <person name="Goldberg J."/>
            <person name="Griggs A."/>
            <person name="Gujja S."/>
            <person name="Hansen M."/>
            <person name="Howarth C."/>
            <person name="Imamovic A."/>
            <person name="Ireland A."/>
            <person name="Larimer J."/>
            <person name="McCowan C."/>
            <person name="Murphy C."/>
            <person name="Pearson M."/>
            <person name="Poon T.W."/>
            <person name="Priest M."/>
            <person name="Roberts A."/>
            <person name="Saif S."/>
            <person name="Shea T."/>
            <person name="Sykes S."/>
            <person name="Wortman J."/>
            <person name="Nusbaum C."/>
            <person name="Birren B."/>
        </authorList>
    </citation>
    <scope>NUCLEOTIDE SEQUENCE [LARGE SCALE GENOMIC DNA]</scope>
    <source>
        <strain evidence="4">NJM9701</strain>
    </source>
</reference>
<evidence type="ECO:0000256" key="3">
    <source>
        <dbReference type="ARBA" id="ARBA00023006"/>
    </source>
</evidence>
<dbReference type="PANTHER" id="PTHR13292">
    <property type="entry name" value="AUTOPHAGY-RELATED PROTEIN 101"/>
    <property type="match status" value="1"/>
</dbReference>
<accession>A0A024TGD9</accession>
<keyword evidence="6" id="KW-1185">Reference proteome</keyword>
<dbReference type="STRING" id="157072.A0A024TGD9"/>
<dbReference type="AlphaFoldDB" id="A0A024TGD9"/>
<dbReference type="EMBL" id="QUSY01002123">
    <property type="protein sequence ID" value="RHY22307.1"/>
    <property type="molecule type" value="Genomic_DNA"/>
</dbReference>
<proteinExistence type="inferred from homology"/>
<dbReference type="VEuPathDB" id="FungiDB:H310_12896"/>
<dbReference type="GO" id="GO:0000407">
    <property type="term" value="C:phagophore assembly site"/>
    <property type="evidence" value="ECO:0007669"/>
    <property type="project" value="TreeGrafter"/>
</dbReference>
<evidence type="ECO:0000256" key="1">
    <source>
        <dbReference type="ARBA" id="ARBA00007130"/>
    </source>
</evidence>
<sequence length="188" mass="21316">MAYHGNAKMAMAATAGVTHEHELEELRVGVSELAECVACLLHTILFTRAPGPVRPAEAHCRFRPITYAYCPVAEVTRKVDAAIAQFQRHMTRHHAGRGHRITVVFFETRVNKALFGFVQNEEKVVWEKWTLPIRVLVHPSANPDEYHMQLESQLRHGMLQIVSTVQTDTQHIPLGIYDCELLVNDDVL</sequence>
<dbReference type="Proteomes" id="UP000285060">
    <property type="component" value="Unassembled WGS sequence"/>
</dbReference>
<dbReference type="OrthoDB" id="194358at2759"/>
<dbReference type="eggNOG" id="KOG4493">
    <property type="taxonomic scope" value="Eukaryota"/>
</dbReference>
<dbReference type="EMBL" id="KI913995">
    <property type="protein sequence ID" value="ETV93113.1"/>
    <property type="molecule type" value="Genomic_DNA"/>
</dbReference>
<dbReference type="GeneID" id="20089946"/>
<comment type="similarity">
    <text evidence="1">Belongs to the ATG101 family.</text>
</comment>
<gene>
    <name evidence="5" type="ORF">DYB32_009537</name>
    <name evidence="4" type="ORF">H310_12896</name>
</gene>
<evidence type="ECO:0000313" key="5">
    <source>
        <dbReference type="EMBL" id="RHY22307.1"/>
    </source>
</evidence>
<dbReference type="Pfam" id="PF07855">
    <property type="entry name" value="ATG101"/>
    <property type="match status" value="1"/>
</dbReference>
<dbReference type="GO" id="GO:0000045">
    <property type="term" value="P:autophagosome assembly"/>
    <property type="evidence" value="ECO:0007669"/>
    <property type="project" value="TreeGrafter"/>
</dbReference>
<dbReference type="RefSeq" id="XP_008878378.1">
    <property type="nucleotide sequence ID" value="XM_008880156.1"/>
</dbReference>
<evidence type="ECO:0000313" key="4">
    <source>
        <dbReference type="EMBL" id="ETV93113.1"/>
    </source>
</evidence>
<dbReference type="InterPro" id="IPR012445">
    <property type="entry name" value="ATG101"/>
</dbReference>
<dbReference type="GO" id="GO:1990316">
    <property type="term" value="C:Atg1/ULK1 kinase complex"/>
    <property type="evidence" value="ECO:0007669"/>
    <property type="project" value="TreeGrafter"/>
</dbReference>
<dbReference type="PANTHER" id="PTHR13292:SF0">
    <property type="entry name" value="AUTOPHAGY-RELATED PROTEIN 101"/>
    <property type="match status" value="1"/>
</dbReference>